<dbReference type="InterPro" id="IPR050662">
    <property type="entry name" value="Sec-metab_biosynth-thioest"/>
</dbReference>
<keyword evidence="3" id="KW-1185">Reference proteome</keyword>
<reference evidence="3" key="1">
    <citation type="submission" date="2010-02" db="EMBL/GenBank/DDBJ databases">
        <title>Complete sequence of Ferroglobus placidus DSM 10642.</title>
        <authorList>
            <consortium name="US DOE Joint Genome Institute"/>
            <person name="Lucas S."/>
            <person name="Copeland A."/>
            <person name="Lapidus A."/>
            <person name="Cheng J.-F."/>
            <person name="Bruce D."/>
            <person name="Goodwin L."/>
            <person name="Pitluck S."/>
            <person name="Saunders E."/>
            <person name="Brettin T."/>
            <person name="Detter J.C."/>
            <person name="Han C."/>
            <person name="Tapia R."/>
            <person name="Larimer F."/>
            <person name="Land M."/>
            <person name="Hauser L."/>
            <person name="Kyrpides N."/>
            <person name="Ivanova N."/>
            <person name="Holmes D."/>
            <person name="Lovley D."/>
            <person name="Kyrpides N."/>
            <person name="Anderson I.J."/>
            <person name="Woyke T."/>
        </authorList>
    </citation>
    <scope>NUCLEOTIDE SEQUENCE [LARGE SCALE GENOMIC DNA]</scope>
    <source>
        <strain evidence="3">DSM 10642 / AEDII12DO</strain>
    </source>
</reference>
<dbReference type="PaxDb" id="589924-Ferp_0308"/>
<dbReference type="STRING" id="589924.Ferp_0308"/>
<protein>
    <submittedName>
        <fullName evidence="2">Dehydrase, putative</fullName>
    </submittedName>
</protein>
<dbReference type="PANTHER" id="PTHR23131">
    <property type="entry name" value="ENDORIBONUCLEASE LACTB2"/>
    <property type="match status" value="1"/>
</dbReference>
<dbReference type="Gene3D" id="1.10.10.10">
    <property type="entry name" value="Winged helix-like DNA-binding domain superfamily/Winged helix DNA-binding domain"/>
    <property type="match status" value="1"/>
</dbReference>
<accession>D3S2F8</accession>
<dbReference type="InterPro" id="IPR036388">
    <property type="entry name" value="WH-like_DNA-bd_sf"/>
</dbReference>
<dbReference type="OrthoDB" id="197151at2157"/>
<dbReference type="Pfam" id="PF00753">
    <property type="entry name" value="Lactamase_B"/>
    <property type="match status" value="1"/>
</dbReference>
<reference evidence="2 3" key="2">
    <citation type="journal article" date="2011" name="Stand. Genomic Sci.">
        <title>Complete genome sequence of Ferroglobus placidus AEDII12DO.</title>
        <authorList>
            <person name="Anderson I."/>
            <person name="Risso C."/>
            <person name="Holmes D."/>
            <person name="Lucas S."/>
            <person name="Copeland A."/>
            <person name="Lapidus A."/>
            <person name="Cheng J.F."/>
            <person name="Bruce D."/>
            <person name="Goodwin L."/>
            <person name="Pitluck S."/>
            <person name="Saunders E."/>
            <person name="Brettin T."/>
            <person name="Detter J.C."/>
            <person name="Han C."/>
            <person name="Tapia R."/>
            <person name="Larimer F."/>
            <person name="Land M."/>
            <person name="Hauser L."/>
            <person name="Woyke T."/>
            <person name="Lovley D."/>
            <person name="Kyrpides N."/>
            <person name="Ivanova N."/>
        </authorList>
    </citation>
    <scope>NUCLEOTIDE SEQUENCE [LARGE SCALE GENOMIC DNA]</scope>
    <source>
        <strain evidence="3">DSM 10642 / AEDII12DO</strain>
    </source>
</reference>
<organism evidence="2 3">
    <name type="scientific">Ferroglobus placidus (strain DSM 10642 / AEDII12DO)</name>
    <dbReference type="NCBI Taxonomy" id="589924"/>
    <lineage>
        <taxon>Archaea</taxon>
        <taxon>Methanobacteriati</taxon>
        <taxon>Methanobacteriota</taxon>
        <taxon>Archaeoglobi</taxon>
        <taxon>Archaeoglobales</taxon>
        <taxon>Archaeoglobaceae</taxon>
        <taxon>Ferroglobus</taxon>
    </lineage>
</organism>
<dbReference type="SMART" id="SM00849">
    <property type="entry name" value="Lactamase_B"/>
    <property type="match status" value="1"/>
</dbReference>
<dbReference type="SUPFAM" id="SSF56281">
    <property type="entry name" value="Metallo-hydrolase/oxidoreductase"/>
    <property type="match status" value="1"/>
</dbReference>
<evidence type="ECO:0000313" key="2">
    <source>
        <dbReference type="EMBL" id="ADC64488.1"/>
    </source>
</evidence>
<name>D3S2F8_FERPA</name>
<dbReference type="InterPro" id="IPR001279">
    <property type="entry name" value="Metallo-B-lactamas"/>
</dbReference>
<sequence length="282" mass="32161">MKLADGIYFVEGKNKGKYPYCNSLIVGNVIIDAGCGIDIVRELSQKVDILLLTHTHPDHAAGAWIFNETGKKVLSPDVETEIETLAKRFAPPLAEKWMKVVSEVMGLRSFKAEKYESGEVIRASNHEIEAIKVEGHTRDMHVFLIDGKILFGADVDLTKFGPWYGNPESDPEKFEKSVRKLETLDFEVYVSSHEGVFSREEALKKLEEFVSHFKKREEKILEALRTPKSLEELVKLSLIYGRKNSLFKDLLDYFEGNMIKKHLEILMRKGKVAKVGEKFVKN</sequence>
<dbReference type="RefSeq" id="WP_012964835.1">
    <property type="nucleotide sequence ID" value="NC_013849.1"/>
</dbReference>
<feature type="domain" description="Metallo-beta-lactamase" evidence="1">
    <location>
        <begin position="20"/>
        <end position="193"/>
    </location>
</feature>
<gene>
    <name evidence="2" type="ordered locus">Ferp_0308</name>
</gene>
<dbReference type="Gene3D" id="3.60.15.10">
    <property type="entry name" value="Ribonuclease Z/Hydroxyacylglutathione hydrolase-like"/>
    <property type="match status" value="1"/>
</dbReference>
<evidence type="ECO:0000313" key="3">
    <source>
        <dbReference type="Proteomes" id="UP000002613"/>
    </source>
</evidence>
<dbReference type="eggNOG" id="arCOG00498">
    <property type="taxonomic scope" value="Archaea"/>
</dbReference>
<dbReference type="GeneID" id="8777806"/>
<dbReference type="EMBL" id="CP001899">
    <property type="protein sequence ID" value="ADC64488.1"/>
    <property type="molecule type" value="Genomic_DNA"/>
</dbReference>
<dbReference type="KEGG" id="fpl:Ferp_0308"/>
<dbReference type="AlphaFoldDB" id="D3S2F8"/>
<dbReference type="HOGENOM" id="CLU_936035_0_0_2"/>
<proteinExistence type="predicted"/>
<dbReference type="InterPro" id="IPR036866">
    <property type="entry name" value="RibonucZ/Hydroxyglut_hydro"/>
</dbReference>
<dbReference type="Proteomes" id="UP000002613">
    <property type="component" value="Chromosome"/>
</dbReference>
<evidence type="ECO:0000259" key="1">
    <source>
        <dbReference type="SMART" id="SM00849"/>
    </source>
</evidence>